<reference evidence="1" key="1">
    <citation type="submission" date="2015-07" db="EMBL/GenBank/DDBJ databases">
        <title>MeaNS - Measles Nucleotide Surveillance Program.</title>
        <authorList>
            <person name="Tran T."/>
            <person name="Druce J."/>
        </authorList>
    </citation>
    <scope>NUCLEOTIDE SEQUENCE</scope>
    <source>
        <strain evidence="1">UCB-OBI-ISO-001</strain>
        <tissue evidence="1">Gonad</tissue>
    </source>
</reference>
<name>A0A0L8FVZ8_OCTBM</name>
<proteinExistence type="predicted"/>
<organism evidence="1">
    <name type="scientific">Octopus bimaculoides</name>
    <name type="common">California two-spotted octopus</name>
    <dbReference type="NCBI Taxonomy" id="37653"/>
    <lineage>
        <taxon>Eukaryota</taxon>
        <taxon>Metazoa</taxon>
        <taxon>Spiralia</taxon>
        <taxon>Lophotrochozoa</taxon>
        <taxon>Mollusca</taxon>
        <taxon>Cephalopoda</taxon>
        <taxon>Coleoidea</taxon>
        <taxon>Octopodiformes</taxon>
        <taxon>Octopoda</taxon>
        <taxon>Incirrata</taxon>
        <taxon>Octopodidae</taxon>
        <taxon>Octopus</taxon>
    </lineage>
</organism>
<gene>
    <name evidence="1" type="ORF">OCBIM_22006508mg</name>
</gene>
<dbReference type="EMBL" id="KQ425966">
    <property type="protein sequence ID" value="KOF68794.1"/>
    <property type="molecule type" value="Genomic_DNA"/>
</dbReference>
<dbReference type="AlphaFoldDB" id="A0A0L8FVZ8"/>
<protein>
    <submittedName>
        <fullName evidence="1">Uncharacterized protein</fullName>
    </submittedName>
</protein>
<accession>A0A0L8FVZ8</accession>
<evidence type="ECO:0000313" key="1">
    <source>
        <dbReference type="EMBL" id="KOF68794.1"/>
    </source>
</evidence>
<sequence>MQNNHVVSFGQDVSKVCYVSTNKYLALIMMLDIVASNNEEMLLMWFTTSYRLTVADCRDMLATKVLLWVRKIMKKADCVFQQDVQVKTQISWHQKQTVDILWLRSEYPRVSVTMKYRHYCSFHTCDEFFVTCSASGIWMLESWCCHTDDN</sequence>